<name>A0ABR9T4D7_9SPHI</name>
<proteinExistence type="predicted"/>
<dbReference type="Proteomes" id="UP000618319">
    <property type="component" value="Unassembled WGS sequence"/>
</dbReference>
<reference evidence="2 3" key="1">
    <citation type="submission" date="2018-02" db="EMBL/GenBank/DDBJ databases">
        <title>Sphingobacterium KA21.</title>
        <authorList>
            <person name="Vasarhelyi B.M."/>
            <person name="Deshmukh S."/>
            <person name="Balint B."/>
            <person name="Kukolya J."/>
        </authorList>
    </citation>
    <scope>NUCLEOTIDE SEQUENCE [LARGE SCALE GENOMIC DNA]</scope>
    <source>
        <strain evidence="2 3">Ka21</strain>
    </source>
</reference>
<feature type="transmembrane region" description="Helical" evidence="1">
    <location>
        <begin position="21"/>
        <end position="41"/>
    </location>
</feature>
<keyword evidence="1" id="KW-0472">Membrane</keyword>
<protein>
    <recommendedName>
        <fullName evidence="4">DUF4419 domain-containing protein</fullName>
    </recommendedName>
</protein>
<keyword evidence="1" id="KW-0812">Transmembrane</keyword>
<keyword evidence="1" id="KW-1133">Transmembrane helix</keyword>
<dbReference type="InterPro" id="IPR025533">
    <property type="entry name" value="DUF4419"/>
</dbReference>
<evidence type="ECO:0000313" key="3">
    <source>
        <dbReference type="Proteomes" id="UP000618319"/>
    </source>
</evidence>
<organism evidence="2 3">
    <name type="scientific">Sphingobacterium pedocola</name>
    <dbReference type="NCBI Taxonomy" id="2082722"/>
    <lineage>
        <taxon>Bacteria</taxon>
        <taxon>Pseudomonadati</taxon>
        <taxon>Bacteroidota</taxon>
        <taxon>Sphingobacteriia</taxon>
        <taxon>Sphingobacteriales</taxon>
        <taxon>Sphingobacteriaceae</taxon>
        <taxon>Sphingobacterium</taxon>
    </lineage>
</organism>
<keyword evidence="3" id="KW-1185">Reference proteome</keyword>
<evidence type="ECO:0008006" key="4">
    <source>
        <dbReference type="Google" id="ProtNLM"/>
    </source>
</evidence>
<dbReference type="EMBL" id="PSKQ01000017">
    <property type="protein sequence ID" value="MBE8720145.1"/>
    <property type="molecule type" value="Genomic_DNA"/>
</dbReference>
<dbReference type="Pfam" id="PF14388">
    <property type="entry name" value="DUF4419"/>
    <property type="match status" value="1"/>
</dbReference>
<comment type="caution">
    <text evidence="2">The sequence shown here is derived from an EMBL/GenBank/DDBJ whole genome shotgun (WGS) entry which is preliminary data.</text>
</comment>
<dbReference type="PANTHER" id="PTHR31252:SF11">
    <property type="entry name" value="DUF4419 DOMAIN-CONTAINING PROTEIN"/>
    <property type="match status" value="1"/>
</dbReference>
<gene>
    <name evidence="2" type="ORF">C4F40_05305</name>
</gene>
<sequence>MELLLSVHHVRNLYPCVMMKINYLFSLTLLLFSTSCLSSLIKSGTSSSSFSVQQVRSLDTLRLHRSATEYPIDELLEPPKELLERVSSLDLFRKLKSGEVEKYAPIPDSIVYFGNQPFLLGMLKAYQEHRPIVISPDIIWLLIEQGFARHIAFHGEKFRDRLVGFDGKRELTVVVDSRQVKLGNKDSDWEQVFPQFVDQILTYTGEDYVRNLRADFSTSNEISKIASEIVLMESVKIYFDYKMMMIGCGISSVTIEGTVADWKKILDKIDYMETFDLAWWTKELKPIIQEIVKTKEGKLDKEFWKNMVQLQRKAVYSPHETIDGWITKFYPFNDKGERRNLDPITHASSIAAEYVKVPFIMEDRASGVQYAMEFWAGLFGMEQDAVNYRLRPVVGWAIAHNTESTIATPPKDNYDDVSLKNITEIPRQFFALKSIDRLVIGFVGKVNIPDEIKRIKIKKMMVTGEISVEEEKRLKELLPDTWLFVNDREI</sequence>
<evidence type="ECO:0000256" key="1">
    <source>
        <dbReference type="SAM" id="Phobius"/>
    </source>
</evidence>
<evidence type="ECO:0000313" key="2">
    <source>
        <dbReference type="EMBL" id="MBE8720145.1"/>
    </source>
</evidence>
<accession>A0ABR9T4D7</accession>
<dbReference type="PANTHER" id="PTHR31252">
    <property type="entry name" value="DUF4419 DOMAIN-CONTAINING PROTEIN"/>
    <property type="match status" value="1"/>
</dbReference>